<dbReference type="STRING" id="29655.A0A0K9PYJ2"/>
<dbReference type="OrthoDB" id="913780at2759"/>
<evidence type="ECO:0000313" key="3">
    <source>
        <dbReference type="Proteomes" id="UP000036987"/>
    </source>
</evidence>
<proteinExistence type="predicted"/>
<gene>
    <name evidence="2" type="ORF">ZOSMA_135G00270</name>
</gene>
<dbReference type="EMBL" id="LFYR01000429">
    <property type="protein sequence ID" value="KMZ74098.1"/>
    <property type="molecule type" value="Genomic_DNA"/>
</dbReference>
<name>A0A0K9PYJ2_ZOSMR</name>
<evidence type="ECO:0008006" key="4">
    <source>
        <dbReference type="Google" id="ProtNLM"/>
    </source>
</evidence>
<feature type="compositionally biased region" description="Basic residues" evidence="1">
    <location>
        <begin position="159"/>
        <end position="169"/>
    </location>
</feature>
<accession>A0A0K9PYJ2</accession>
<comment type="caution">
    <text evidence="2">The sequence shown here is derived from an EMBL/GenBank/DDBJ whole genome shotgun (WGS) entry which is preliminary data.</text>
</comment>
<dbReference type="SUPFAM" id="SSF52833">
    <property type="entry name" value="Thioredoxin-like"/>
    <property type="match status" value="1"/>
</dbReference>
<protein>
    <recommendedName>
        <fullName evidence="4">Diacylglycerol O-acyltransferase 3, cytosolic</fullName>
    </recommendedName>
</protein>
<sequence length="283" mass="31965">MQTCGRYVNSIGGSFLLGRRDADRCEISTSFRSICVGRSRGEFIDNGHLRYYASKIRMEEKGKRRKKNKKRNISKDVFDLMYITEKQRTVDEIGNKEMIEDLVLAQFEDIRIKDDQMMKMEKESSISSSSSSSSSDSGDSDCEDKMMKKRKKQEEKTIKKMMKKNKKNKRKNSVIFENMMMIKDSSDACSNHAVSTITASPKIEVCMGGKCMKSGAMQLKAEFEKVVGSESVVDGCKCMGRCKEGPNIRILNHLNKEGIMNPLSIGVGLEDVKIIAATYFGKN</sequence>
<feature type="compositionally biased region" description="Low complexity" evidence="1">
    <location>
        <begin position="125"/>
        <end position="137"/>
    </location>
</feature>
<dbReference type="InterPro" id="IPR036249">
    <property type="entry name" value="Thioredoxin-like_sf"/>
</dbReference>
<evidence type="ECO:0000313" key="2">
    <source>
        <dbReference type="EMBL" id="KMZ74098.1"/>
    </source>
</evidence>
<dbReference type="CDD" id="cd02980">
    <property type="entry name" value="TRX_Fd_family"/>
    <property type="match status" value="1"/>
</dbReference>
<organism evidence="2 3">
    <name type="scientific">Zostera marina</name>
    <name type="common">Eelgrass</name>
    <dbReference type="NCBI Taxonomy" id="29655"/>
    <lineage>
        <taxon>Eukaryota</taxon>
        <taxon>Viridiplantae</taxon>
        <taxon>Streptophyta</taxon>
        <taxon>Embryophyta</taxon>
        <taxon>Tracheophyta</taxon>
        <taxon>Spermatophyta</taxon>
        <taxon>Magnoliopsida</taxon>
        <taxon>Liliopsida</taxon>
        <taxon>Zosteraceae</taxon>
        <taxon>Zostera</taxon>
    </lineage>
</organism>
<feature type="region of interest" description="Disordered" evidence="1">
    <location>
        <begin position="120"/>
        <end position="169"/>
    </location>
</feature>
<dbReference type="Gene3D" id="3.40.30.10">
    <property type="entry name" value="Glutaredoxin"/>
    <property type="match status" value="1"/>
</dbReference>
<evidence type="ECO:0000256" key="1">
    <source>
        <dbReference type="SAM" id="MobiDB-lite"/>
    </source>
</evidence>
<reference evidence="3" key="1">
    <citation type="journal article" date="2016" name="Nature">
        <title>The genome of the seagrass Zostera marina reveals angiosperm adaptation to the sea.</title>
        <authorList>
            <person name="Olsen J.L."/>
            <person name="Rouze P."/>
            <person name="Verhelst B."/>
            <person name="Lin Y.-C."/>
            <person name="Bayer T."/>
            <person name="Collen J."/>
            <person name="Dattolo E."/>
            <person name="De Paoli E."/>
            <person name="Dittami S."/>
            <person name="Maumus F."/>
            <person name="Michel G."/>
            <person name="Kersting A."/>
            <person name="Lauritano C."/>
            <person name="Lohaus R."/>
            <person name="Toepel M."/>
            <person name="Tonon T."/>
            <person name="Vanneste K."/>
            <person name="Amirebrahimi M."/>
            <person name="Brakel J."/>
            <person name="Bostroem C."/>
            <person name="Chovatia M."/>
            <person name="Grimwood J."/>
            <person name="Jenkins J.W."/>
            <person name="Jueterbock A."/>
            <person name="Mraz A."/>
            <person name="Stam W.T."/>
            <person name="Tice H."/>
            <person name="Bornberg-Bauer E."/>
            <person name="Green P.J."/>
            <person name="Pearson G.A."/>
            <person name="Procaccini G."/>
            <person name="Duarte C.M."/>
            <person name="Schmutz J."/>
            <person name="Reusch T.B.H."/>
            <person name="Van de Peer Y."/>
        </authorList>
    </citation>
    <scope>NUCLEOTIDE SEQUENCE [LARGE SCALE GENOMIC DNA]</scope>
    <source>
        <strain evidence="3">cv. Finnish</strain>
    </source>
</reference>
<keyword evidence="3" id="KW-1185">Reference proteome</keyword>
<dbReference type="Proteomes" id="UP000036987">
    <property type="component" value="Unassembled WGS sequence"/>
</dbReference>
<dbReference type="AlphaFoldDB" id="A0A0K9PYJ2"/>